<evidence type="ECO:0000313" key="3">
    <source>
        <dbReference type="EMBL" id="RCU42236.1"/>
    </source>
</evidence>
<dbReference type="Proteomes" id="UP000252172">
    <property type="component" value="Unassembled WGS sequence"/>
</dbReference>
<feature type="signal peptide" evidence="1">
    <location>
        <begin position="1"/>
        <end position="22"/>
    </location>
</feature>
<dbReference type="InterPro" id="IPR036249">
    <property type="entry name" value="Thioredoxin-like_sf"/>
</dbReference>
<evidence type="ECO:0000313" key="4">
    <source>
        <dbReference type="Proteomes" id="UP000252172"/>
    </source>
</evidence>
<comment type="caution">
    <text evidence="3">The sequence shown here is derived from an EMBL/GenBank/DDBJ whole genome shotgun (WGS) entry which is preliminary data.</text>
</comment>
<dbReference type="Gene3D" id="3.40.30.10">
    <property type="entry name" value="Glutaredoxin"/>
    <property type="match status" value="1"/>
</dbReference>
<dbReference type="PROSITE" id="PS51352">
    <property type="entry name" value="THIOREDOXIN_2"/>
    <property type="match status" value="1"/>
</dbReference>
<evidence type="ECO:0000256" key="1">
    <source>
        <dbReference type="SAM" id="SignalP"/>
    </source>
</evidence>
<protein>
    <submittedName>
        <fullName evidence="3">Thioredoxin</fullName>
    </submittedName>
</protein>
<dbReference type="RefSeq" id="WP_114304336.1">
    <property type="nucleotide sequence ID" value="NZ_QPIE01000007.1"/>
</dbReference>
<dbReference type="AlphaFoldDB" id="A0A368MW39"/>
<dbReference type="OrthoDB" id="6398367at2"/>
<evidence type="ECO:0000259" key="2">
    <source>
        <dbReference type="PROSITE" id="PS51352"/>
    </source>
</evidence>
<keyword evidence="1" id="KW-0732">Signal</keyword>
<feature type="domain" description="Thioredoxin" evidence="2">
    <location>
        <begin position="58"/>
        <end position="175"/>
    </location>
</feature>
<sequence length="175" mass="20152">MKNKLTKIVIVAGVIAIQPALAQETPNKETTQQKNNMLIGIHTSDEFEKAPYSDWYQKEYAEYTPDKASIEALKGTQLNQSRLTVFLGTWCGDSHREFPRFMKILHALDFPEDQLTIYALDRNKQSPDGDEKKFNILRVPTFIIHQDGNETGRIIEYPQSGWLEKDLLEILNRTP</sequence>
<dbReference type="CDD" id="cd02947">
    <property type="entry name" value="TRX_family"/>
    <property type="match status" value="1"/>
</dbReference>
<dbReference type="InterPro" id="IPR013766">
    <property type="entry name" value="Thioredoxin_domain"/>
</dbReference>
<reference evidence="3 4" key="1">
    <citation type="submission" date="2018-07" db="EMBL/GenBank/DDBJ databases">
        <title>Chryseobacterium lacus sp. nov., isolated from lake water.</title>
        <authorList>
            <person name="Li C.-M."/>
        </authorList>
    </citation>
    <scope>NUCLEOTIDE SEQUENCE [LARGE SCALE GENOMIC DNA]</scope>
    <source>
        <strain evidence="3 4">YLOS41</strain>
    </source>
</reference>
<gene>
    <name evidence="3" type="ORF">DQ356_09905</name>
</gene>
<dbReference type="EMBL" id="QPIE01000007">
    <property type="protein sequence ID" value="RCU42236.1"/>
    <property type="molecule type" value="Genomic_DNA"/>
</dbReference>
<name>A0A368MW39_9FLAO</name>
<dbReference type="SUPFAM" id="SSF52833">
    <property type="entry name" value="Thioredoxin-like"/>
    <property type="match status" value="1"/>
</dbReference>
<feature type="chain" id="PRO_5016795161" evidence="1">
    <location>
        <begin position="23"/>
        <end position="175"/>
    </location>
</feature>
<accession>A0A368MW39</accession>
<keyword evidence="4" id="KW-1185">Reference proteome</keyword>
<proteinExistence type="predicted"/>
<organism evidence="3 4">
    <name type="scientific">Chryseobacterium lacus</name>
    <dbReference type="NCBI Taxonomy" id="2058346"/>
    <lineage>
        <taxon>Bacteria</taxon>
        <taxon>Pseudomonadati</taxon>
        <taxon>Bacteroidota</taxon>
        <taxon>Flavobacteriia</taxon>
        <taxon>Flavobacteriales</taxon>
        <taxon>Weeksellaceae</taxon>
        <taxon>Chryseobacterium group</taxon>
        <taxon>Chryseobacterium</taxon>
    </lineage>
</organism>